<feature type="signal peptide" evidence="2">
    <location>
        <begin position="1"/>
        <end position="24"/>
    </location>
</feature>
<name>A0A067L245_JATCU</name>
<dbReference type="Gene3D" id="2.60.120.10">
    <property type="entry name" value="Jelly Rolls"/>
    <property type="match status" value="2"/>
</dbReference>
<evidence type="ECO:0000313" key="5">
    <source>
        <dbReference type="Proteomes" id="UP000027138"/>
    </source>
</evidence>
<accession>A0A067L245</accession>
<dbReference type="SUPFAM" id="SSF51182">
    <property type="entry name" value="RmlC-like cupins"/>
    <property type="match status" value="1"/>
</dbReference>
<keyword evidence="2" id="KW-0732">Signal</keyword>
<dbReference type="InterPro" id="IPR014710">
    <property type="entry name" value="RmlC-like_jellyroll"/>
</dbReference>
<feature type="chain" id="PRO_5001643439" description="Cupin type-1 domain-containing protein" evidence="2">
    <location>
        <begin position="25"/>
        <end position="426"/>
    </location>
</feature>
<dbReference type="OrthoDB" id="851486at2759"/>
<reference evidence="4 5" key="1">
    <citation type="journal article" date="2014" name="PLoS ONE">
        <title>Global Analysis of Gene Expression Profiles in Physic Nut (Jatropha curcas L.) Seedlings Exposed to Salt Stress.</title>
        <authorList>
            <person name="Zhang L."/>
            <person name="Zhang C."/>
            <person name="Wu P."/>
            <person name="Chen Y."/>
            <person name="Li M."/>
            <person name="Jiang H."/>
            <person name="Wu G."/>
        </authorList>
    </citation>
    <scope>NUCLEOTIDE SEQUENCE [LARGE SCALE GENOMIC DNA]</scope>
    <source>
        <strain evidence="5">cv. GZQX0401</strain>
        <tissue evidence="4">Young leaves</tissue>
    </source>
</reference>
<dbReference type="CDD" id="cd02244">
    <property type="entry name" value="cupin_7S_vicilin-like_N"/>
    <property type="match status" value="1"/>
</dbReference>
<proteinExistence type="inferred from homology"/>
<organism evidence="4 5">
    <name type="scientific">Jatropha curcas</name>
    <name type="common">Barbados nut</name>
    <dbReference type="NCBI Taxonomy" id="180498"/>
    <lineage>
        <taxon>Eukaryota</taxon>
        <taxon>Viridiplantae</taxon>
        <taxon>Streptophyta</taxon>
        <taxon>Embryophyta</taxon>
        <taxon>Tracheophyta</taxon>
        <taxon>Spermatophyta</taxon>
        <taxon>Magnoliopsida</taxon>
        <taxon>eudicotyledons</taxon>
        <taxon>Gunneridae</taxon>
        <taxon>Pentapetalae</taxon>
        <taxon>rosids</taxon>
        <taxon>fabids</taxon>
        <taxon>Malpighiales</taxon>
        <taxon>Euphorbiaceae</taxon>
        <taxon>Crotonoideae</taxon>
        <taxon>Jatropheae</taxon>
        <taxon>Jatropha</taxon>
    </lineage>
</organism>
<dbReference type="CDD" id="cd02245">
    <property type="entry name" value="cupin_7S_vicilin-like_C"/>
    <property type="match status" value="1"/>
</dbReference>
<sequence length="426" mass="47321">MSIKANPSSLLFLPILSLLFLSSALPSLGYGRRQQQCRRDRETRSRELEEQRDIPYYFSAERFEYLQKTQEGNIRALEKFSSEHLRGIENYRLLTLEANPSTFVVPQHNNAKSIVVVLRGKATITYVLGEKRQSYNLEKGDVIEIPAGAVIYLINPDKNEKLNMIILTQPVTSPGNLANYFVAGGVSFYEVFSNDVLEAALNITREKLDQLFAEQRQGVILKAPQEQLMALNSNISATKQKGQKSAGPFNILDQLPLYYNQFGHFLQASLKGEDISVSYAEIKSGALMVPFYNSKATAIIFVVEGDGYFEMVSPCVSSQAMEGKGEETEGNEPYQQINSNVSAGDVIVLPAGSPFAILASGNQNLIAASFTVNDKHNQRNFLAGAGNVMTQLDREAIKLCFTGSAESIESLFRNQQEAHFVSMQRL</sequence>
<feature type="domain" description="Cupin type-1" evidence="3">
    <location>
        <begin position="249"/>
        <end position="409"/>
    </location>
</feature>
<evidence type="ECO:0000256" key="2">
    <source>
        <dbReference type="SAM" id="SignalP"/>
    </source>
</evidence>
<dbReference type="InterPro" id="IPR011051">
    <property type="entry name" value="RmlC_Cupin_sf"/>
</dbReference>
<dbReference type="Pfam" id="PF00190">
    <property type="entry name" value="Cupin_1"/>
    <property type="match status" value="2"/>
</dbReference>
<evidence type="ECO:0000256" key="1">
    <source>
        <dbReference type="ARBA" id="ARBA00023597"/>
    </source>
</evidence>
<dbReference type="AlphaFoldDB" id="A0A067L245"/>
<dbReference type="SMART" id="SM00835">
    <property type="entry name" value="Cupin_1"/>
    <property type="match status" value="2"/>
</dbReference>
<comment type="similarity">
    <text evidence="1">Belongs to the 7S seed storage protein family.</text>
</comment>
<dbReference type="PANTHER" id="PTHR31189:SF41">
    <property type="entry name" value="VICILIN C72"/>
    <property type="match status" value="1"/>
</dbReference>
<dbReference type="InterPro" id="IPR050253">
    <property type="entry name" value="Seed_Storage-Functional"/>
</dbReference>
<keyword evidence="5" id="KW-1185">Reference proteome</keyword>
<dbReference type="Proteomes" id="UP000027138">
    <property type="component" value="Unassembled WGS sequence"/>
</dbReference>
<dbReference type="InterPro" id="IPR006045">
    <property type="entry name" value="Cupin_1"/>
</dbReference>
<dbReference type="EMBL" id="KK914298">
    <property type="protein sequence ID" value="KDP42507.1"/>
    <property type="molecule type" value="Genomic_DNA"/>
</dbReference>
<dbReference type="STRING" id="180498.A0A067L245"/>
<dbReference type="PANTHER" id="PTHR31189">
    <property type="entry name" value="OS03G0336100 PROTEIN-RELATED"/>
    <property type="match status" value="1"/>
</dbReference>
<gene>
    <name evidence="4" type="ORF">JCGZ_00304</name>
</gene>
<protein>
    <recommendedName>
        <fullName evidence="3">Cupin type-1 domain-containing protein</fullName>
    </recommendedName>
</protein>
<evidence type="ECO:0000313" key="4">
    <source>
        <dbReference type="EMBL" id="KDP42507.1"/>
    </source>
</evidence>
<feature type="domain" description="Cupin type-1" evidence="3">
    <location>
        <begin position="61"/>
        <end position="209"/>
    </location>
</feature>
<evidence type="ECO:0000259" key="3">
    <source>
        <dbReference type="SMART" id="SM00835"/>
    </source>
</evidence>